<dbReference type="EMBL" id="JBHSAY010000029">
    <property type="protein sequence ID" value="MFC4136125.1"/>
    <property type="molecule type" value="Genomic_DNA"/>
</dbReference>
<dbReference type="PROSITE" id="PS51186">
    <property type="entry name" value="GNAT"/>
    <property type="match status" value="1"/>
</dbReference>
<keyword evidence="2" id="KW-0808">Transferase</keyword>
<dbReference type="Proteomes" id="UP001595816">
    <property type="component" value="Unassembled WGS sequence"/>
</dbReference>
<evidence type="ECO:0000259" key="1">
    <source>
        <dbReference type="PROSITE" id="PS51186"/>
    </source>
</evidence>
<dbReference type="RefSeq" id="WP_253751564.1">
    <property type="nucleotide sequence ID" value="NZ_JAMZDZ010000001.1"/>
</dbReference>
<organism evidence="2 3">
    <name type="scientific">Hamadaea flava</name>
    <dbReference type="NCBI Taxonomy" id="1742688"/>
    <lineage>
        <taxon>Bacteria</taxon>
        <taxon>Bacillati</taxon>
        <taxon>Actinomycetota</taxon>
        <taxon>Actinomycetes</taxon>
        <taxon>Micromonosporales</taxon>
        <taxon>Micromonosporaceae</taxon>
        <taxon>Hamadaea</taxon>
    </lineage>
</organism>
<evidence type="ECO:0000313" key="2">
    <source>
        <dbReference type="EMBL" id="MFC4136125.1"/>
    </source>
</evidence>
<dbReference type="Gene3D" id="3.40.630.30">
    <property type="match status" value="1"/>
</dbReference>
<feature type="domain" description="N-acetyltransferase" evidence="1">
    <location>
        <begin position="15"/>
        <end position="171"/>
    </location>
</feature>
<dbReference type="GO" id="GO:0016746">
    <property type="term" value="F:acyltransferase activity"/>
    <property type="evidence" value="ECO:0007669"/>
    <property type="project" value="UniProtKB-KW"/>
</dbReference>
<accession>A0ABV8LYL1</accession>
<comment type="caution">
    <text evidence="2">The sequence shown here is derived from an EMBL/GenBank/DDBJ whole genome shotgun (WGS) entry which is preliminary data.</text>
</comment>
<evidence type="ECO:0000313" key="3">
    <source>
        <dbReference type="Proteomes" id="UP001595816"/>
    </source>
</evidence>
<sequence>MINRLAPADLRGGGLRLRVWKPDDVDALLQGVTDPEYLRWNTHPTPVTDKAAVAEVLRGRREKWKRGEAATYCVTDEASGVVVGGVGLGSVQPDLRVARVSYWVAAEHRGRRIASTALTLLTRWAFEDIGLYRLELGHAVGNVASCRVAERCGYATEGTLRGAMYESQNRDAFRDLHLHARLAIDPLPD</sequence>
<dbReference type="PANTHER" id="PTHR43441:SF10">
    <property type="entry name" value="ACETYLTRANSFERASE"/>
    <property type="match status" value="1"/>
</dbReference>
<keyword evidence="2" id="KW-0012">Acyltransferase</keyword>
<dbReference type="PANTHER" id="PTHR43441">
    <property type="entry name" value="RIBOSOMAL-PROTEIN-SERINE ACETYLTRANSFERASE"/>
    <property type="match status" value="1"/>
</dbReference>
<proteinExistence type="predicted"/>
<gene>
    <name evidence="2" type="ORF">ACFOZ4_36425</name>
</gene>
<name>A0ABV8LYL1_9ACTN</name>
<dbReference type="InterPro" id="IPR000182">
    <property type="entry name" value="GNAT_dom"/>
</dbReference>
<keyword evidence="3" id="KW-1185">Reference proteome</keyword>
<reference evidence="3" key="1">
    <citation type="journal article" date="2019" name="Int. J. Syst. Evol. Microbiol.">
        <title>The Global Catalogue of Microorganisms (GCM) 10K type strain sequencing project: providing services to taxonomists for standard genome sequencing and annotation.</title>
        <authorList>
            <consortium name="The Broad Institute Genomics Platform"/>
            <consortium name="The Broad Institute Genome Sequencing Center for Infectious Disease"/>
            <person name="Wu L."/>
            <person name="Ma J."/>
        </authorList>
    </citation>
    <scope>NUCLEOTIDE SEQUENCE [LARGE SCALE GENOMIC DNA]</scope>
    <source>
        <strain evidence="3">CGMCC 4.7289</strain>
    </source>
</reference>
<protein>
    <submittedName>
        <fullName evidence="2">GNAT family N-acetyltransferase</fullName>
        <ecNumber evidence="2">2.3.-.-</ecNumber>
    </submittedName>
</protein>
<dbReference type="EC" id="2.3.-.-" evidence="2"/>
<dbReference type="InterPro" id="IPR051908">
    <property type="entry name" value="Ribosomal_N-acetyltransferase"/>
</dbReference>
<dbReference type="SUPFAM" id="SSF55729">
    <property type="entry name" value="Acyl-CoA N-acyltransferases (Nat)"/>
    <property type="match status" value="1"/>
</dbReference>
<dbReference type="InterPro" id="IPR016181">
    <property type="entry name" value="Acyl_CoA_acyltransferase"/>
</dbReference>
<dbReference type="Pfam" id="PF13302">
    <property type="entry name" value="Acetyltransf_3"/>
    <property type="match status" value="1"/>
</dbReference>